<sequence>MQEENKRTIILENELNILKETTNSKEKMYINLTKEYYIKKLAYDVRMYEYIKLKETSTIKESEMLKLEYLPIKERKPLIPCVHNKNSEDSLRVLKDFEIKKLTKENTILKDFIQRIASELNYDDQVFKFLEDVIMQTRDKNMIEFVNENLFKFRKKE</sequence>
<dbReference type="HOGENOM" id="CLU_1677398_0_0_1"/>
<keyword evidence="2" id="KW-1185">Reference proteome</keyword>
<dbReference type="EMBL" id="KK365144">
    <property type="protein sequence ID" value="KCZ81334.1"/>
    <property type="molecule type" value="Genomic_DNA"/>
</dbReference>
<reference evidence="2" key="1">
    <citation type="submission" date="2013-02" db="EMBL/GenBank/DDBJ databases">
        <authorList>
            <consortium name="The Broad Institute Genome Sequencing Platform"/>
            <person name="Cuomo C."/>
            <person name="Becnel J."/>
            <person name="Sanscrainte N."/>
            <person name="Walker B."/>
            <person name="Young S.K."/>
            <person name="Zeng Q."/>
            <person name="Gargeya S."/>
            <person name="Fitzgerald M."/>
            <person name="Haas B."/>
            <person name="Abouelleil A."/>
            <person name="Alvarado L."/>
            <person name="Arachchi H.M."/>
            <person name="Berlin A.M."/>
            <person name="Chapman S.B."/>
            <person name="Dewar J."/>
            <person name="Goldberg J."/>
            <person name="Griggs A."/>
            <person name="Gujja S."/>
            <person name="Hansen M."/>
            <person name="Howarth C."/>
            <person name="Imamovic A."/>
            <person name="Larimer J."/>
            <person name="McCowan C."/>
            <person name="Murphy C."/>
            <person name="Neiman D."/>
            <person name="Pearson M."/>
            <person name="Priest M."/>
            <person name="Roberts A."/>
            <person name="Saif S."/>
            <person name="Shea T."/>
            <person name="Sisk P."/>
            <person name="Sykes S."/>
            <person name="Wortman J."/>
            <person name="Nusbaum C."/>
            <person name="Birren B."/>
        </authorList>
    </citation>
    <scope>NUCLEOTIDE SEQUENCE [LARGE SCALE GENOMIC DNA]</scope>
    <source>
        <strain evidence="2">PRA339</strain>
    </source>
</reference>
<name>A0A059F2U7_9MICR</name>
<evidence type="ECO:0000313" key="1">
    <source>
        <dbReference type="EMBL" id="KCZ81334.1"/>
    </source>
</evidence>
<organism evidence="1 2">
    <name type="scientific">Anncaliia algerae PRA339</name>
    <dbReference type="NCBI Taxonomy" id="1288291"/>
    <lineage>
        <taxon>Eukaryota</taxon>
        <taxon>Fungi</taxon>
        <taxon>Fungi incertae sedis</taxon>
        <taxon>Microsporidia</taxon>
        <taxon>Tubulinosematoidea</taxon>
        <taxon>Tubulinosematidae</taxon>
        <taxon>Anncaliia</taxon>
    </lineage>
</organism>
<evidence type="ECO:0000313" key="2">
    <source>
        <dbReference type="Proteomes" id="UP000030655"/>
    </source>
</evidence>
<reference evidence="1 2" key="2">
    <citation type="submission" date="2014-03" db="EMBL/GenBank/DDBJ databases">
        <title>The Genome Sequence of Anncaliia algerae insect isolate PRA339.</title>
        <authorList>
            <consortium name="The Broad Institute Genome Sequencing Platform"/>
            <consortium name="The Broad Institute Genome Sequencing Center for Infectious Disease"/>
            <person name="Cuomo C."/>
            <person name="Becnel J."/>
            <person name="Sanscrainte N."/>
            <person name="Walker B."/>
            <person name="Young S.K."/>
            <person name="Zeng Q."/>
            <person name="Gargeya S."/>
            <person name="Fitzgerald M."/>
            <person name="Haas B."/>
            <person name="Abouelleil A."/>
            <person name="Alvarado L."/>
            <person name="Arachchi H.M."/>
            <person name="Berlin A.M."/>
            <person name="Chapman S.B."/>
            <person name="Dewar J."/>
            <person name="Goldberg J."/>
            <person name="Griggs A."/>
            <person name="Gujja S."/>
            <person name="Hansen M."/>
            <person name="Howarth C."/>
            <person name="Imamovic A."/>
            <person name="Larimer J."/>
            <person name="McCowan C."/>
            <person name="Murphy C."/>
            <person name="Neiman D."/>
            <person name="Pearson M."/>
            <person name="Priest M."/>
            <person name="Roberts A."/>
            <person name="Saif S."/>
            <person name="Shea T."/>
            <person name="Sisk P."/>
            <person name="Sykes S."/>
            <person name="Wortman J."/>
            <person name="Nusbaum C."/>
            <person name="Birren B."/>
        </authorList>
    </citation>
    <scope>NUCLEOTIDE SEQUENCE [LARGE SCALE GENOMIC DNA]</scope>
    <source>
        <strain evidence="1 2">PRA339</strain>
    </source>
</reference>
<proteinExistence type="predicted"/>
<dbReference type="OrthoDB" id="10463149at2759"/>
<protein>
    <submittedName>
        <fullName evidence="1">Uncharacterized protein</fullName>
    </submittedName>
</protein>
<accession>A0A059F2U7</accession>
<dbReference type="Proteomes" id="UP000030655">
    <property type="component" value="Unassembled WGS sequence"/>
</dbReference>
<dbReference type="VEuPathDB" id="MicrosporidiaDB:H312_01213"/>
<dbReference type="AlphaFoldDB" id="A0A059F2U7"/>
<gene>
    <name evidence="1" type="ORF">H312_01213</name>
</gene>